<dbReference type="Proteomes" id="UP001210130">
    <property type="component" value="Chromosome"/>
</dbReference>
<evidence type="ECO:0000313" key="1">
    <source>
        <dbReference type="EMBL" id="WBW59697.1"/>
    </source>
</evidence>
<protein>
    <recommendedName>
        <fullName evidence="3">NERD domain-containing protein</fullName>
    </recommendedName>
</protein>
<accession>A0AAJ5QPF4</accession>
<dbReference type="RefSeq" id="WP_131048361.1">
    <property type="nucleotide sequence ID" value="NZ_CP112887.1"/>
</dbReference>
<dbReference type="AlphaFoldDB" id="A0AAJ5QPF4"/>
<name>A0AAJ5QPF4_9ENTR</name>
<reference evidence="1 2" key="1">
    <citation type="journal article" date="2023" name="Microbiol. Resour. Announc.">
        <title>Complete Genome Sequence of the First Colistin-Resistant Raoultella electrica Strain.</title>
        <authorList>
            <person name="Aldeia C."/>
            <person name="Campos-Madueno E.I."/>
            <person name="Sendi P."/>
            <person name="Endimiani A."/>
        </authorList>
    </citation>
    <scope>NUCLEOTIDE SEQUENCE [LARGE SCALE GENOMIC DNA]</scope>
    <source>
        <strain evidence="1 2">S2-IND-01-C</strain>
    </source>
</reference>
<organism evidence="1 2">
    <name type="scientific">Klebsiella electrica</name>
    <dbReference type="NCBI Taxonomy" id="1259973"/>
    <lineage>
        <taxon>Bacteria</taxon>
        <taxon>Pseudomonadati</taxon>
        <taxon>Pseudomonadota</taxon>
        <taxon>Gammaproteobacteria</taxon>
        <taxon>Enterobacterales</taxon>
        <taxon>Enterobacteriaceae</taxon>
        <taxon>Klebsiella/Raoultella group</taxon>
        <taxon>Klebsiella</taxon>
    </lineage>
</organism>
<dbReference type="EMBL" id="CP112887">
    <property type="protein sequence ID" value="WBW59697.1"/>
    <property type="molecule type" value="Genomic_DNA"/>
</dbReference>
<evidence type="ECO:0000313" key="2">
    <source>
        <dbReference type="Proteomes" id="UP001210130"/>
    </source>
</evidence>
<keyword evidence="2" id="KW-1185">Reference proteome</keyword>
<evidence type="ECO:0008006" key="3">
    <source>
        <dbReference type="Google" id="ProtNLM"/>
    </source>
</evidence>
<proteinExistence type="predicted"/>
<gene>
    <name evidence="1" type="ORF">OR613_16855</name>
</gene>
<sequence length="679" mass="79392">MNTIISFLEENDENWKIFQGTSEHYEPVAKKVGYEFTSNKTKCELNDYLINKIRESLQGSDISNQEFTLIQNHIELNYFSSNKRSHKNSRLFIRLIRYTINQLSSYSNSLESWELARFYLDAYFSISGNSYYLSPYKNQNETIANSIRYLRNHGFKTLIISGKIKLPENDEKCLLESINYRFKKLGYNATTFTLACLSSFYDNKSERYFIKRAPVSTEDYNSNIPWGYILNICLSNFHQPEENKLNKGMFNDAVELAKHYFSIQRLQTPSQFSDINHKYDTILPAIQKNIVYDQHFSINQISCKHFSKILSGIFSPQRLSAYNINLTIYIDIYKWIASQATYNKPYSFTSGEIFRSLIPKYYKHELNDALSELSFNSGEINKGYLIPDDTSKINYYLKPLIKNESVYTYINPLIFNYGFHNHLVDLCNSKGINNSSMGPIAESFVEDLLKMHGLTVIANKKYKIPKLYAKELSISSESRECDFIIETNNTIIFIELKRKHLISESRGGNITTSMIDLSQSLFHALAQTGCHEYILRRDQVIRFEDGTYIKLNNRRVERIALSLFDFYALQDNVFIQQILNSLISATINTEDKDTASKINRYLIEIRNQYNTSIFRKEYFHNNGISFMNCRSFSVPQLMEILANSTDNDSFEKELNRTKFMTTGSKDWYIEYQYMRQISS</sequence>